<proteinExistence type="predicted"/>
<sequence>MKQKYTLMIIASLFWVSLANAAEAEQQPNFYECTGRGASLTLSIGSKAEVGIMPAATVLNLELGKQSYSFKEQDITVELTLIGELWEAVLQHVPDSHINHASVVIPQINLGGEAKRFASQLILTKISTPFTGQPFNGVVNASKYIDLSCTASLVYY</sequence>
<dbReference type="Proteomes" id="UP001284537">
    <property type="component" value="Unassembled WGS sequence"/>
</dbReference>
<dbReference type="EMBL" id="JAXARY010000004">
    <property type="protein sequence ID" value="MDX8126800.1"/>
    <property type="molecule type" value="Genomic_DNA"/>
</dbReference>
<feature type="signal peptide" evidence="1">
    <location>
        <begin position="1"/>
        <end position="21"/>
    </location>
</feature>
<evidence type="ECO:0000256" key="1">
    <source>
        <dbReference type="SAM" id="SignalP"/>
    </source>
</evidence>
<keyword evidence="1" id="KW-0732">Signal</keyword>
<organism evidence="2 3">
    <name type="scientific">Methylomonas defluvii</name>
    <dbReference type="NCBI Taxonomy" id="3045149"/>
    <lineage>
        <taxon>Bacteria</taxon>
        <taxon>Pseudomonadati</taxon>
        <taxon>Pseudomonadota</taxon>
        <taxon>Gammaproteobacteria</taxon>
        <taxon>Methylococcales</taxon>
        <taxon>Methylococcaceae</taxon>
        <taxon>Methylomonas</taxon>
    </lineage>
</organism>
<reference evidence="2 3" key="1">
    <citation type="submission" date="2023-11" db="EMBL/GenBank/DDBJ databases">
        <authorList>
            <person name="Ouyang M.-Y."/>
        </authorList>
    </citation>
    <scope>NUCLEOTIDE SEQUENCE [LARGE SCALE GENOMIC DNA]</scope>
    <source>
        <strain evidence="2 3">OY6</strain>
    </source>
</reference>
<dbReference type="RefSeq" id="WP_319960897.1">
    <property type="nucleotide sequence ID" value="NZ_JAXARY010000004.1"/>
</dbReference>
<feature type="chain" id="PRO_5045253915" evidence="1">
    <location>
        <begin position="22"/>
        <end position="156"/>
    </location>
</feature>
<gene>
    <name evidence="2" type="ORF">QLH52_05870</name>
</gene>
<evidence type="ECO:0000313" key="2">
    <source>
        <dbReference type="EMBL" id="MDX8126800.1"/>
    </source>
</evidence>
<accession>A0ABU4UBG1</accession>
<name>A0ABU4UBG1_9GAMM</name>
<comment type="caution">
    <text evidence="2">The sequence shown here is derived from an EMBL/GenBank/DDBJ whole genome shotgun (WGS) entry which is preliminary data.</text>
</comment>
<keyword evidence="3" id="KW-1185">Reference proteome</keyword>
<protein>
    <submittedName>
        <fullName evidence="2">Uncharacterized protein</fullName>
    </submittedName>
</protein>
<evidence type="ECO:0000313" key="3">
    <source>
        <dbReference type="Proteomes" id="UP001284537"/>
    </source>
</evidence>